<evidence type="ECO:0000256" key="2">
    <source>
        <dbReference type="ARBA" id="ARBA00022723"/>
    </source>
</evidence>
<dbReference type="InterPro" id="IPR036291">
    <property type="entry name" value="NAD(P)-bd_dom_sf"/>
</dbReference>
<dbReference type="InterPro" id="IPR022616">
    <property type="entry name" value="Glyco_hydro_4_C"/>
</dbReference>
<dbReference type="SUPFAM" id="SSF51735">
    <property type="entry name" value="NAD(P)-binding Rossmann-fold domains"/>
    <property type="match status" value="1"/>
</dbReference>
<evidence type="ECO:0000313" key="9">
    <source>
        <dbReference type="EMBL" id="QUC09116.1"/>
    </source>
</evidence>
<keyword evidence="3 7" id="KW-0378">Hydrolase</keyword>
<dbReference type="Pfam" id="PF02056">
    <property type="entry name" value="Glyco_hydro_4"/>
    <property type="match status" value="1"/>
</dbReference>
<evidence type="ECO:0000256" key="5">
    <source>
        <dbReference type="ARBA" id="ARBA00023211"/>
    </source>
</evidence>
<keyword evidence="10" id="KW-1185">Reference proteome</keyword>
<dbReference type="InterPro" id="IPR019802">
    <property type="entry name" value="GlycHydrolase_4_CS"/>
</dbReference>
<evidence type="ECO:0000256" key="6">
    <source>
        <dbReference type="ARBA" id="ARBA00023295"/>
    </source>
</evidence>
<keyword evidence="5" id="KW-0464">Manganese</keyword>
<gene>
    <name evidence="9" type="ORF">J5A65_05180</name>
</gene>
<comment type="similarity">
    <text evidence="1 7">Belongs to the glycosyl hydrolase 4 family.</text>
</comment>
<sequence length="461" mass="49809">MKLTLLGGGGFRVPLMFRTLLRDESDQRVTELRLWDTDAERLAVIRSILGAMASGHPKAPVVRVAGDLDDAVAGADFVFSAIRAGGTEGRATEETIAHCCGVLGQETTGFGGLDYALRGIPTAVHIAEQIARLAPGAHLINFTNPAGIITEVSAQILGDRVIGICDSPVGLARRALSTLEGAGLVPAGTASQVIAGDDRVRLDYLGLNHLGWLQRLLVDGEDVLPRLLERPGLISSFEEGRLFGADWIRHLGSVPNEYLHYYYFARETREADESVEATRGVFLAAQQRDFYTRAASLPGPQAYELWEATRLRREETYMASNRLAAGGVERDEEDLESGGYDRVALAVMKAIAFDEVTDLIVNSRNGGRIPQLPHDAVIEAPCRIGAAGLTPLPVSPLPEHATGLVQSVKYAERTAIRAAREHSLELAVAAFAHHPLIDGVGVARKLLARSREEFPELGYLS</sequence>
<dbReference type="SUPFAM" id="SSF56327">
    <property type="entry name" value="LDH C-terminal domain-like"/>
    <property type="match status" value="1"/>
</dbReference>
<reference evidence="9 10" key="1">
    <citation type="submission" date="2021-03" db="EMBL/GenBank/DDBJ databases">
        <title>Human Oral Microbial Genomes.</title>
        <authorList>
            <person name="Johnston C.D."/>
            <person name="Chen T."/>
            <person name="Dewhirst F.E."/>
        </authorList>
    </citation>
    <scope>NUCLEOTIDE SEQUENCE [LARGE SCALE GENOMIC DNA]</scope>
    <source>
        <strain evidence="9 10">DSMZ 100122</strain>
    </source>
</reference>
<accession>A0ABX7Y8M4</accession>
<dbReference type="EMBL" id="CP072384">
    <property type="protein sequence ID" value="QUC09116.1"/>
    <property type="molecule type" value="Genomic_DNA"/>
</dbReference>
<dbReference type="Gene3D" id="3.90.110.10">
    <property type="entry name" value="Lactate dehydrogenase/glycoside hydrolase, family 4, C-terminal"/>
    <property type="match status" value="1"/>
</dbReference>
<dbReference type="PROSITE" id="PS01324">
    <property type="entry name" value="GLYCOSYL_HYDROL_F4"/>
    <property type="match status" value="1"/>
</dbReference>
<evidence type="ECO:0000256" key="3">
    <source>
        <dbReference type="ARBA" id="ARBA00022801"/>
    </source>
</evidence>
<evidence type="ECO:0000256" key="1">
    <source>
        <dbReference type="ARBA" id="ARBA00010141"/>
    </source>
</evidence>
<dbReference type="RefSeq" id="WP_212326152.1">
    <property type="nucleotide sequence ID" value="NZ_AP024463.1"/>
</dbReference>
<evidence type="ECO:0000259" key="8">
    <source>
        <dbReference type="Pfam" id="PF11975"/>
    </source>
</evidence>
<name>A0ABX7Y8M4_9ACTN</name>
<proteinExistence type="inferred from homology"/>
<keyword evidence="4 7" id="KW-0520">NAD</keyword>
<evidence type="ECO:0000313" key="10">
    <source>
        <dbReference type="Proteomes" id="UP000678513"/>
    </source>
</evidence>
<evidence type="ECO:0000256" key="7">
    <source>
        <dbReference type="RuleBase" id="RU361152"/>
    </source>
</evidence>
<dbReference type="Gene3D" id="3.40.50.720">
    <property type="entry name" value="NAD(P)-binding Rossmann-like Domain"/>
    <property type="match status" value="1"/>
</dbReference>
<evidence type="ECO:0000256" key="4">
    <source>
        <dbReference type="ARBA" id="ARBA00023027"/>
    </source>
</evidence>
<keyword evidence="6 7" id="KW-0326">Glycosidase</keyword>
<feature type="domain" description="Glycosyl hydrolase family 4 C-terminal" evidence="8">
    <location>
        <begin position="204"/>
        <end position="437"/>
    </location>
</feature>
<comment type="cofactor">
    <cofactor evidence="7">
        <name>NAD(+)</name>
        <dbReference type="ChEBI" id="CHEBI:57540"/>
    </cofactor>
    <text evidence="7">Binds 1 NAD(+) per subunit.</text>
</comment>
<dbReference type="PRINTS" id="PR00732">
    <property type="entry name" value="GLHYDRLASE4"/>
</dbReference>
<dbReference type="PANTHER" id="PTHR32092:SF5">
    <property type="entry name" value="6-PHOSPHO-BETA-GLUCOSIDASE"/>
    <property type="match status" value="1"/>
</dbReference>
<dbReference type="InterPro" id="IPR001088">
    <property type="entry name" value="Glyco_hydro_4"/>
</dbReference>
<dbReference type="InterPro" id="IPR015955">
    <property type="entry name" value="Lactate_DH/Glyco_Ohase_4_C"/>
</dbReference>
<organism evidence="9 10">
    <name type="scientific">Arachnia rubra</name>
    <dbReference type="NCBI Taxonomy" id="1547448"/>
    <lineage>
        <taxon>Bacteria</taxon>
        <taxon>Bacillati</taxon>
        <taxon>Actinomycetota</taxon>
        <taxon>Actinomycetes</taxon>
        <taxon>Propionibacteriales</taxon>
        <taxon>Propionibacteriaceae</taxon>
        <taxon>Arachnia</taxon>
    </lineage>
</organism>
<protein>
    <submittedName>
        <fullName evidence="9">6-phospho-beta-glucosidase</fullName>
    </submittedName>
</protein>
<dbReference type="Pfam" id="PF11975">
    <property type="entry name" value="Glyco_hydro_4C"/>
    <property type="match status" value="1"/>
</dbReference>
<dbReference type="Proteomes" id="UP000678513">
    <property type="component" value="Chromosome"/>
</dbReference>
<dbReference type="PANTHER" id="PTHR32092">
    <property type="entry name" value="6-PHOSPHO-BETA-GLUCOSIDASE-RELATED"/>
    <property type="match status" value="1"/>
</dbReference>
<keyword evidence="2" id="KW-0479">Metal-binding</keyword>